<evidence type="ECO:0000256" key="4">
    <source>
        <dbReference type="ARBA" id="ARBA00023002"/>
    </source>
</evidence>
<evidence type="ECO:0000313" key="11">
    <source>
        <dbReference type="EMBL" id="CAB4172229.1"/>
    </source>
</evidence>
<protein>
    <submittedName>
        <fullName evidence="8">Oxoglutarate/iron-dependent dioxygenase</fullName>
    </submittedName>
</protein>
<evidence type="ECO:0000256" key="2">
    <source>
        <dbReference type="ARBA" id="ARBA00022723"/>
    </source>
</evidence>
<reference evidence="8" key="1">
    <citation type="submission" date="2020-04" db="EMBL/GenBank/DDBJ databases">
        <authorList>
            <person name="Chiriac C."/>
            <person name="Salcher M."/>
            <person name="Ghai R."/>
            <person name="Kavagutti S V."/>
        </authorList>
    </citation>
    <scope>NUCLEOTIDE SEQUENCE</scope>
</reference>
<evidence type="ECO:0000313" key="17">
    <source>
        <dbReference type="EMBL" id="CAB5225129.1"/>
    </source>
</evidence>
<dbReference type="InterPro" id="IPR006620">
    <property type="entry name" value="Pro_4_hyd_alph"/>
</dbReference>
<evidence type="ECO:0000256" key="3">
    <source>
        <dbReference type="ARBA" id="ARBA00022964"/>
    </source>
</evidence>
<evidence type="ECO:0000313" key="13">
    <source>
        <dbReference type="EMBL" id="CAB4191580.1"/>
    </source>
</evidence>
<dbReference type="GO" id="GO:0005506">
    <property type="term" value="F:iron ion binding"/>
    <property type="evidence" value="ECO:0007669"/>
    <property type="project" value="InterPro"/>
</dbReference>
<sequence>MIIDHPTTGGIHILDDFIDMETATILEKMLIALPKKVQIELSDDGVNFYSSKKDEMGNEYNQPSLCIENTGQLDEFFVPIIEKIHRSIEFIWDRKVGLEKNFNVCGYQKGEKLRSHYDGLKPDLATPAGYESRDVSSVLYLNSGFTGGTLHFDNLGVSVNPRRGMLALFPSSEVYTHHVDAVESGVRLFVTQFWCLQ</sequence>
<dbReference type="Pfam" id="PF13640">
    <property type="entry name" value="2OG-FeII_Oxy_3"/>
    <property type="match status" value="1"/>
</dbReference>
<proteinExistence type="predicted"/>
<keyword evidence="2" id="KW-0479">Metal-binding</keyword>
<dbReference type="GO" id="GO:0031418">
    <property type="term" value="F:L-ascorbic acid binding"/>
    <property type="evidence" value="ECO:0007669"/>
    <property type="project" value="InterPro"/>
</dbReference>
<dbReference type="EMBL" id="LR796698">
    <property type="protein sequence ID" value="CAB4160119.1"/>
    <property type="molecule type" value="Genomic_DNA"/>
</dbReference>
<dbReference type="EMBL" id="LR797395">
    <property type="protein sequence ID" value="CAB4213130.1"/>
    <property type="molecule type" value="Genomic_DNA"/>
</dbReference>
<keyword evidence="3 8" id="KW-0223">Dioxygenase</keyword>
<dbReference type="PROSITE" id="PS51471">
    <property type="entry name" value="FE2OG_OXY"/>
    <property type="match status" value="1"/>
</dbReference>
<dbReference type="EMBL" id="LR797452">
    <property type="protein sequence ID" value="CAB4217756.1"/>
    <property type="molecule type" value="Genomic_DNA"/>
</dbReference>
<dbReference type="InterPro" id="IPR044862">
    <property type="entry name" value="Pro_4_hyd_alph_FE2OG_OXY"/>
</dbReference>
<dbReference type="EMBL" id="LR797177">
    <property type="protein sequence ID" value="CAB4191580.1"/>
    <property type="molecule type" value="Genomic_DNA"/>
</dbReference>
<dbReference type="GO" id="GO:0051213">
    <property type="term" value="F:dioxygenase activity"/>
    <property type="evidence" value="ECO:0007669"/>
    <property type="project" value="UniProtKB-KW"/>
</dbReference>
<dbReference type="EMBL" id="LR796878">
    <property type="protein sequence ID" value="CAB4172229.1"/>
    <property type="molecule type" value="Genomic_DNA"/>
</dbReference>
<dbReference type="EMBL" id="LR796961">
    <property type="protein sequence ID" value="CAB4178393.1"/>
    <property type="molecule type" value="Genomic_DNA"/>
</dbReference>
<dbReference type="Gene3D" id="2.60.120.620">
    <property type="entry name" value="q2cbj1_9rhob like domain"/>
    <property type="match status" value="1"/>
</dbReference>
<evidence type="ECO:0000259" key="6">
    <source>
        <dbReference type="PROSITE" id="PS51471"/>
    </source>
</evidence>
<dbReference type="InterPro" id="IPR005123">
    <property type="entry name" value="Oxoglu/Fe-dep_dioxygenase_dom"/>
</dbReference>
<gene>
    <name evidence="12" type="ORF">UFOVP1002_144</name>
    <name evidence="13" type="ORF">UFOVP1217_51</name>
    <name evidence="14" type="ORF">UFOVP1343_35</name>
    <name evidence="15" type="ORF">UFOVP1438_84</name>
    <name evidence="18" type="ORF">UFOVP1541_101</name>
    <name evidence="16" type="ORF">UFOVP1592_80</name>
    <name evidence="7" type="ORF">UFOVP465_129</name>
    <name evidence="8" type="ORF">UFOVP666_175</name>
    <name evidence="9" type="ORF">UFOVP727_64</name>
    <name evidence="17" type="ORF">UFOVP741_67</name>
    <name evidence="10" type="ORF">UFOVP819_15</name>
    <name evidence="11" type="ORF">UFOVP926_72</name>
</gene>
<evidence type="ECO:0000313" key="7">
    <source>
        <dbReference type="EMBL" id="CAB4145210.1"/>
    </source>
</evidence>
<evidence type="ECO:0000313" key="15">
    <source>
        <dbReference type="EMBL" id="CAB4213130.1"/>
    </source>
</evidence>
<evidence type="ECO:0000313" key="14">
    <source>
        <dbReference type="EMBL" id="CAB4200284.1"/>
    </source>
</evidence>
<dbReference type="SMART" id="SM00702">
    <property type="entry name" value="P4Hc"/>
    <property type="match status" value="1"/>
</dbReference>
<evidence type="ECO:0000313" key="9">
    <source>
        <dbReference type="EMBL" id="CAB4160119.1"/>
    </source>
</evidence>
<evidence type="ECO:0000313" key="12">
    <source>
        <dbReference type="EMBL" id="CAB4178393.1"/>
    </source>
</evidence>
<evidence type="ECO:0000313" key="16">
    <source>
        <dbReference type="EMBL" id="CAB4217756.1"/>
    </source>
</evidence>
<dbReference type="EMBL" id="LR797305">
    <property type="protein sequence ID" value="CAB4200284.1"/>
    <property type="molecule type" value="Genomic_DNA"/>
</dbReference>
<keyword evidence="4" id="KW-0560">Oxidoreductase</keyword>
<dbReference type="EMBL" id="LR798395">
    <property type="protein sequence ID" value="CAB5228981.1"/>
    <property type="molecule type" value="Genomic_DNA"/>
</dbReference>
<feature type="domain" description="Fe2OG dioxygenase" evidence="6">
    <location>
        <begin position="97"/>
        <end position="197"/>
    </location>
</feature>
<evidence type="ECO:0000313" key="8">
    <source>
        <dbReference type="EMBL" id="CAB4156820.1"/>
    </source>
</evidence>
<dbReference type="EMBL" id="LR796644">
    <property type="protein sequence ID" value="CAB4156820.1"/>
    <property type="molecule type" value="Genomic_DNA"/>
</dbReference>
<dbReference type="EMBL" id="LR796443">
    <property type="protein sequence ID" value="CAB4145210.1"/>
    <property type="molecule type" value="Genomic_DNA"/>
</dbReference>
<evidence type="ECO:0000256" key="1">
    <source>
        <dbReference type="ARBA" id="ARBA00001961"/>
    </source>
</evidence>
<name>A0A6J5NAN3_9CAUD</name>
<evidence type="ECO:0000313" key="18">
    <source>
        <dbReference type="EMBL" id="CAB5228981.1"/>
    </source>
</evidence>
<evidence type="ECO:0000313" key="10">
    <source>
        <dbReference type="EMBL" id="CAB4164386.1"/>
    </source>
</evidence>
<keyword evidence="5" id="KW-0408">Iron</keyword>
<accession>A0A6J5NAN3</accession>
<dbReference type="GO" id="GO:0016705">
    <property type="term" value="F:oxidoreductase activity, acting on paired donors, with incorporation or reduction of molecular oxygen"/>
    <property type="evidence" value="ECO:0007669"/>
    <property type="project" value="InterPro"/>
</dbReference>
<dbReference type="EMBL" id="LR798341">
    <property type="protein sequence ID" value="CAB5225129.1"/>
    <property type="molecule type" value="Genomic_DNA"/>
</dbReference>
<dbReference type="EMBL" id="LR796762">
    <property type="protein sequence ID" value="CAB4164386.1"/>
    <property type="molecule type" value="Genomic_DNA"/>
</dbReference>
<evidence type="ECO:0000256" key="5">
    <source>
        <dbReference type="ARBA" id="ARBA00023004"/>
    </source>
</evidence>
<comment type="cofactor">
    <cofactor evidence="1">
        <name>L-ascorbate</name>
        <dbReference type="ChEBI" id="CHEBI:38290"/>
    </cofactor>
</comment>
<organism evidence="8">
    <name type="scientific">uncultured Caudovirales phage</name>
    <dbReference type="NCBI Taxonomy" id="2100421"/>
    <lineage>
        <taxon>Viruses</taxon>
        <taxon>Duplodnaviria</taxon>
        <taxon>Heunggongvirae</taxon>
        <taxon>Uroviricota</taxon>
        <taxon>Caudoviricetes</taxon>
        <taxon>Peduoviridae</taxon>
        <taxon>Maltschvirus</taxon>
        <taxon>Maltschvirus maltsch</taxon>
    </lineage>
</organism>